<protein>
    <submittedName>
        <fullName evidence="8">Uncharacterized protein</fullName>
    </submittedName>
</protein>
<keyword evidence="4 6" id="KW-0663">Pyridoxal phosphate</keyword>
<comment type="similarity">
    <text evidence="2 7">Belongs to the group II decarboxylase family.</text>
</comment>
<dbReference type="GO" id="GO:0005737">
    <property type="term" value="C:cytoplasm"/>
    <property type="evidence" value="ECO:0007669"/>
    <property type="project" value="TreeGrafter"/>
</dbReference>
<keyword evidence="3" id="KW-0210">Decarboxylase</keyword>
<dbReference type="PANTHER" id="PTHR45677:SF8">
    <property type="entry name" value="CYSTEINE SULFINIC ACID DECARBOXYLASE"/>
    <property type="match status" value="1"/>
</dbReference>
<dbReference type="GO" id="GO:0019752">
    <property type="term" value="P:carboxylic acid metabolic process"/>
    <property type="evidence" value="ECO:0007669"/>
    <property type="project" value="InterPro"/>
</dbReference>
<evidence type="ECO:0000313" key="9">
    <source>
        <dbReference type="Proteomes" id="UP001152649"/>
    </source>
</evidence>
<evidence type="ECO:0000313" key="8">
    <source>
        <dbReference type="EMBL" id="CAG8381295.1"/>
    </source>
</evidence>
<evidence type="ECO:0000256" key="6">
    <source>
        <dbReference type="PIRSR" id="PIRSR602129-50"/>
    </source>
</evidence>
<name>A0A9W4J6W3_9EURO</name>
<dbReference type="Pfam" id="PF00282">
    <property type="entry name" value="Pyridoxal_deC"/>
    <property type="match status" value="1"/>
</dbReference>
<sequence>MKAEIHSLLPQLIDHGLENTEGLLRVACPEGTDEISKQPTPNDKDLVSHLAAPKQAKSISQVLQECASIFESRVATQHPKFFSFIPSTMLPVSWLADLIINAFNPHVGGSLAGSTCDIVEKSLMSWLASKIGFSADEAAGLSVSGGSMANFMALTAARDKIVPKTENHHLAVIYVSGDTHFSISKAARILGFGKDQICQIPGLEPQTLATSILDDRAAGRIPMAIVATLGSTSTGSIDPISEIATVASENNIWLHVDGAYGASILLSASYAHLAKGVEKADSLTWDAHKWLFTSYGCGMLFVKDKQCLARSFAAHSDFLDAGGRQENYEFWDLSLELTRPARAMRLWFILRALGTDRIGEMIDRGVRLAEEA</sequence>
<dbReference type="GO" id="GO:0030170">
    <property type="term" value="F:pyridoxal phosphate binding"/>
    <property type="evidence" value="ECO:0007669"/>
    <property type="project" value="InterPro"/>
</dbReference>
<comment type="cofactor">
    <cofactor evidence="1 6 7">
        <name>pyridoxal 5'-phosphate</name>
        <dbReference type="ChEBI" id="CHEBI:597326"/>
    </cofactor>
</comment>
<dbReference type="GO" id="GO:0016831">
    <property type="term" value="F:carboxy-lyase activity"/>
    <property type="evidence" value="ECO:0007669"/>
    <property type="project" value="UniProtKB-KW"/>
</dbReference>
<feature type="modified residue" description="N6-(pyridoxal phosphate)lysine" evidence="6">
    <location>
        <position position="289"/>
    </location>
</feature>
<evidence type="ECO:0000256" key="3">
    <source>
        <dbReference type="ARBA" id="ARBA00022793"/>
    </source>
</evidence>
<dbReference type="PANTHER" id="PTHR45677">
    <property type="entry name" value="GLUTAMATE DECARBOXYLASE-RELATED"/>
    <property type="match status" value="1"/>
</dbReference>
<evidence type="ECO:0000256" key="7">
    <source>
        <dbReference type="RuleBase" id="RU000382"/>
    </source>
</evidence>
<dbReference type="InterPro" id="IPR002129">
    <property type="entry name" value="PyrdxlP-dep_de-COase"/>
</dbReference>
<evidence type="ECO:0000256" key="1">
    <source>
        <dbReference type="ARBA" id="ARBA00001933"/>
    </source>
</evidence>
<dbReference type="PROSITE" id="PS00392">
    <property type="entry name" value="DDC_GAD_HDC_YDC"/>
    <property type="match status" value="1"/>
</dbReference>
<dbReference type="OrthoDB" id="2161780at2759"/>
<dbReference type="Proteomes" id="UP001152649">
    <property type="component" value="Unassembled WGS sequence"/>
</dbReference>
<gene>
    <name evidence="8" type="ORF">PSALAMII_LOCUS5786</name>
</gene>
<proteinExistence type="inferred from homology"/>
<dbReference type="SUPFAM" id="SSF53383">
    <property type="entry name" value="PLP-dependent transferases"/>
    <property type="match status" value="1"/>
</dbReference>
<dbReference type="InterPro" id="IPR021115">
    <property type="entry name" value="Pyridoxal-P_BS"/>
</dbReference>
<organism evidence="8 9">
    <name type="scientific">Penicillium salamii</name>
    <dbReference type="NCBI Taxonomy" id="1612424"/>
    <lineage>
        <taxon>Eukaryota</taxon>
        <taxon>Fungi</taxon>
        <taxon>Dikarya</taxon>
        <taxon>Ascomycota</taxon>
        <taxon>Pezizomycotina</taxon>
        <taxon>Eurotiomycetes</taxon>
        <taxon>Eurotiomycetidae</taxon>
        <taxon>Eurotiales</taxon>
        <taxon>Aspergillaceae</taxon>
        <taxon>Penicillium</taxon>
    </lineage>
</organism>
<dbReference type="InterPro" id="IPR015421">
    <property type="entry name" value="PyrdxlP-dep_Trfase_major"/>
</dbReference>
<accession>A0A9W4J6W3</accession>
<dbReference type="EMBL" id="CAJVPG010000233">
    <property type="protein sequence ID" value="CAG8381295.1"/>
    <property type="molecule type" value="Genomic_DNA"/>
</dbReference>
<dbReference type="Gene3D" id="3.40.640.10">
    <property type="entry name" value="Type I PLP-dependent aspartate aminotransferase-like (Major domain)"/>
    <property type="match status" value="1"/>
</dbReference>
<dbReference type="AlphaFoldDB" id="A0A9W4J6W3"/>
<dbReference type="Gene3D" id="3.90.1150.170">
    <property type="match status" value="1"/>
</dbReference>
<evidence type="ECO:0000256" key="2">
    <source>
        <dbReference type="ARBA" id="ARBA00009533"/>
    </source>
</evidence>
<keyword evidence="9" id="KW-1185">Reference proteome</keyword>
<evidence type="ECO:0000256" key="5">
    <source>
        <dbReference type="ARBA" id="ARBA00023239"/>
    </source>
</evidence>
<reference evidence="8" key="1">
    <citation type="submission" date="2021-07" db="EMBL/GenBank/DDBJ databases">
        <authorList>
            <person name="Branca A.L. A."/>
        </authorList>
    </citation>
    <scope>NUCLEOTIDE SEQUENCE</scope>
</reference>
<dbReference type="InterPro" id="IPR015424">
    <property type="entry name" value="PyrdxlP-dep_Trfase"/>
</dbReference>
<comment type="caution">
    <text evidence="8">The sequence shown here is derived from an EMBL/GenBank/DDBJ whole genome shotgun (WGS) entry which is preliminary data.</text>
</comment>
<keyword evidence="5 7" id="KW-0456">Lyase</keyword>
<evidence type="ECO:0000256" key="4">
    <source>
        <dbReference type="ARBA" id="ARBA00022898"/>
    </source>
</evidence>